<feature type="domain" description="Pvc16 N-terminal" evidence="1">
    <location>
        <begin position="10"/>
        <end position="201"/>
    </location>
</feature>
<evidence type="ECO:0000259" key="1">
    <source>
        <dbReference type="Pfam" id="PF14065"/>
    </source>
</evidence>
<dbReference type="InterPro" id="IPR013783">
    <property type="entry name" value="Ig-like_fold"/>
</dbReference>
<dbReference type="SUPFAM" id="SSF81296">
    <property type="entry name" value="E set domains"/>
    <property type="match status" value="1"/>
</dbReference>
<organism evidence="2 3">
    <name type="scientific">Frankia nepalensis</name>
    <dbReference type="NCBI Taxonomy" id="1836974"/>
    <lineage>
        <taxon>Bacteria</taxon>
        <taxon>Bacillati</taxon>
        <taxon>Actinomycetota</taxon>
        <taxon>Actinomycetes</taxon>
        <taxon>Frankiales</taxon>
        <taxon>Frankiaceae</taxon>
        <taxon>Frankia</taxon>
    </lineage>
</organism>
<dbReference type="AlphaFoldDB" id="A0A937RXS8"/>
<protein>
    <submittedName>
        <fullName evidence="2">DUF4255 domain-containing protein</fullName>
    </submittedName>
</protein>
<dbReference type="InterPro" id="IPR014756">
    <property type="entry name" value="Ig_E-set"/>
</dbReference>
<sequence>MTTSLGIAATTAVLRQLLVNAIPAADLQAALGVSAIEVSALPPDRIDVTAETSRLNLFMYQVRPNTGWSTTDLPSHDRAGRRLTNPPLALDLSYLLSAYGSKDLHGEILLGYGALVLHQTRVLTRDAIRATFAPPLPTDLALLATAGLENQEEVVSLSMESLSTDELSRLWSVFGEKYRPSIAFQARVVLLRATDPAAPPGPPVRRARLAMSVSLHPTITAVEPTPVTAVAGAAVELVGTGLLGGATTVLFGGGETATPAGGSTPSRVRVTLPGTLRAGVNTVRLRQSASFEGDLRAGPESNVLPFLLRPAFALTGTAKPDLTVSGRVVDPGDAGLLSATVTARLVPPVGRRQRVSLLLTQTDAAPGAVPRGYTIPAPARDQDQAETTDTVAFALERVARARYAARVRVDGAETELGATAGVYDQPEIDLR</sequence>
<dbReference type="Gene3D" id="2.60.40.10">
    <property type="entry name" value="Immunoglobulins"/>
    <property type="match status" value="1"/>
</dbReference>
<name>A0A937RXS8_9ACTN</name>
<dbReference type="GO" id="GO:0005975">
    <property type="term" value="P:carbohydrate metabolic process"/>
    <property type="evidence" value="ECO:0007669"/>
    <property type="project" value="UniProtKB-ARBA"/>
</dbReference>
<dbReference type="Proteomes" id="UP000604475">
    <property type="component" value="Unassembled WGS sequence"/>
</dbReference>
<gene>
    <name evidence="2" type="ORF">I7412_42685</name>
</gene>
<accession>A0A937RXS8</accession>
<evidence type="ECO:0000313" key="2">
    <source>
        <dbReference type="EMBL" id="MBL7633746.1"/>
    </source>
</evidence>
<proteinExistence type="predicted"/>
<evidence type="ECO:0000313" key="3">
    <source>
        <dbReference type="Proteomes" id="UP000604475"/>
    </source>
</evidence>
<dbReference type="Pfam" id="PF14065">
    <property type="entry name" value="Pvc16_N"/>
    <property type="match status" value="1"/>
</dbReference>
<dbReference type="EMBL" id="JAEACQ010000397">
    <property type="protein sequence ID" value="MBL7633746.1"/>
    <property type="molecule type" value="Genomic_DNA"/>
</dbReference>
<dbReference type="RefSeq" id="WP_203008217.1">
    <property type="nucleotide sequence ID" value="NZ_JADWYU010000225.1"/>
</dbReference>
<reference evidence="2" key="1">
    <citation type="submission" date="2020-12" db="EMBL/GenBank/DDBJ databases">
        <title>Genomic characterization of non-nitrogen-fixing Frankia strains.</title>
        <authorList>
            <person name="Carlos-Shanley C."/>
            <person name="Guerra T."/>
            <person name="Hahn D."/>
        </authorList>
    </citation>
    <scope>NUCLEOTIDE SEQUENCE</scope>
    <source>
        <strain evidence="2">CN6</strain>
    </source>
</reference>
<comment type="caution">
    <text evidence="2">The sequence shown here is derived from an EMBL/GenBank/DDBJ whole genome shotgun (WGS) entry which is preliminary data.</text>
</comment>
<keyword evidence="3" id="KW-1185">Reference proteome</keyword>
<dbReference type="InterPro" id="IPR025351">
    <property type="entry name" value="Pvc16_N"/>
</dbReference>